<evidence type="ECO:0000313" key="10">
    <source>
        <dbReference type="EMBL" id="CAG7823718.1"/>
    </source>
</evidence>
<evidence type="ECO:0000256" key="4">
    <source>
        <dbReference type="ARBA" id="ARBA00024195"/>
    </source>
</evidence>
<feature type="compositionally biased region" description="Basic residues" evidence="7">
    <location>
        <begin position="171"/>
        <end position="184"/>
    </location>
</feature>
<reference evidence="10" key="1">
    <citation type="submission" date="2021-06" db="EMBL/GenBank/DDBJ databases">
        <authorList>
            <person name="Hodson N. C."/>
            <person name="Mongue J. A."/>
            <person name="Jaron S. K."/>
        </authorList>
    </citation>
    <scope>NUCLEOTIDE SEQUENCE</scope>
</reference>
<protein>
    <recommendedName>
        <fullName evidence="5">Phenoloxidase-activating factor 2</fullName>
    </recommendedName>
    <alternativeName>
        <fullName evidence="6">Prophenoloxidase-activating factor II</fullName>
    </alternativeName>
</protein>
<dbReference type="FunFam" id="2.40.10.10:FF:000038">
    <property type="entry name" value="Serine protease"/>
    <property type="match status" value="1"/>
</dbReference>
<feature type="region of interest" description="Disordered" evidence="7">
    <location>
        <begin position="45"/>
        <end position="89"/>
    </location>
</feature>
<dbReference type="InterPro" id="IPR018114">
    <property type="entry name" value="TRYPSIN_HIS"/>
</dbReference>
<dbReference type="PANTHER" id="PTHR24256">
    <property type="entry name" value="TRYPTASE-RELATED"/>
    <property type="match status" value="1"/>
</dbReference>
<evidence type="ECO:0000259" key="9">
    <source>
        <dbReference type="PROSITE" id="PS50240"/>
    </source>
</evidence>
<keyword evidence="2" id="KW-0964">Secreted</keyword>
<keyword evidence="3" id="KW-1015">Disulfide bond</keyword>
<feature type="compositionally biased region" description="Pro residues" evidence="7">
    <location>
        <begin position="228"/>
        <end position="239"/>
    </location>
</feature>
<feature type="compositionally biased region" description="Pro residues" evidence="7">
    <location>
        <begin position="246"/>
        <end position="258"/>
    </location>
</feature>
<feature type="compositionally biased region" description="Polar residues" evidence="7">
    <location>
        <begin position="459"/>
        <end position="468"/>
    </location>
</feature>
<dbReference type="PROSITE" id="PS50240">
    <property type="entry name" value="TRYPSIN_DOM"/>
    <property type="match status" value="1"/>
</dbReference>
<keyword evidence="8" id="KW-0732">Signal</keyword>
<evidence type="ECO:0000256" key="7">
    <source>
        <dbReference type="SAM" id="MobiDB-lite"/>
    </source>
</evidence>
<sequence>MNLSLLLLATLLVATLPINAASESQSPGKSSFVETTSGHETYKAEGSEFFPSTQTKPKSAVTFPDGSSPTTQDRASSNSYISSEDDEEANEAIDAILEATREGRKLDLGQDGDEIAKLTSDSVIKEQLATGNEAEARGYIRDKLCTLGLMDCGGVSASGIKSKHDLILHGGGHHHHHGPPHGHGHGWGGPGIPARDVTLVQPVALKPVGHPIAAIPIGGKPLGGHYGPPHPPPPPPPPYGYGKPPGYGPPPRPIYNPHPRPLPLGPVYPPRSEYGVPLSKPFSGIIGGGGGPIGGSGKVIEHIHHHVHHTPSSGVGPGPTYGSGIYGSIGSGGYGDYTKPSISVSKPDGTLVGNFPQAQTLNPVIGTPNHGNNFQGDYNRVEDCACVPINQCLQPDIVTQGTTGREIIAGTGVANYGQVGYGIDPRNVKTGIESNSTGEEIVARNVRSFDIEADDSTESSESGQASTESNEKTRRKRDTTQTKGDGTSEPAEKALGEARLLGYLLRDFPALNNLTKFAGYEFGDDPNQVVTVENHRLRILGKLFGFEPTFGVSFGLPGGYPQTGGGYPLNPVNTGHITNPYNSGGIPLGPISVNPLVSFQVTKDKDKTKVLKPLVNFHVTPNAGILQGIKGLFHGHYKGHHHSLSHGHKGHANHGYGQGYGQGYGHPYGHGHNTYITNPYPTQQQVYHHHHHEHHHKQQPIYQQSYYQQPRPTYGWPSSNPAQHNYYGSGSSHYGNGFGYGHGKRISAAPYSEASSETGSYKDYSAVSGGGFDPHNESPTPNAFPSGLTPQQAKLLRELLADEDALPQDVDLGPVANEYLRSVRRDKGRTLFPQDAPTNYSSRGHNIPNTFVGRGGQSDRNFQFTNNDRLRSLESFGANPQSNDYPRRVNPSPTANVQTRLPVYANPNNPSSSPSSFFPNEGSHSSRPPQQGSNYQPNRTPKSQIRFAESGSNSRAKRQASESNDYHHQPELLASPTNQQQVEGRIRYQNNNYNGPQRQLNLGGQCGGGQVCCRNPIRPQNNFNNNNNNFNNYNGGNSQNSQSNNQQYNPSNGGFGQPGIAGSGSSGQFNNNGQFNNPSFSSNNINPSFSSNNINPSFSSNNINAAFAAGSGQCGVRNARGITGRVTNPGHVDGDTDYGEYPWQVAILKKDGYDNVYVCGGSLIDSRHILTAAHCIKGHKPSDLRVRLGEWDVNHETEFYPHVERDVSGIAIHPEFYAGNLFNDLAIVKLEGYVDFRQNPHISPVCLPHKNFEFSNQRCFVTGWGKDAFGEIGKYQNVLKEVDVKVLPNFECEQKLKRTRLGPDFVLHPGFVCAGGEEGKDACKGDGGGPLVCDIKGTWQLAGVVSWGVGCGQRDVPGVYVRVSQYNDWIRQVIGF</sequence>
<evidence type="ECO:0000256" key="5">
    <source>
        <dbReference type="ARBA" id="ARBA00068096"/>
    </source>
</evidence>
<evidence type="ECO:0000313" key="11">
    <source>
        <dbReference type="Proteomes" id="UP000708208"/>
    </source>
</evidence>
<feature type="chain" id="PRO_5035164883" description="Phenoloxidase-activating factor 2" evidence="8">
    <location>
        <begin position="21"/>
        <end position="1376"/>
    </location>
</feature>
<keyword evidence="11" id="KW-1185">Reference proteome</keyword>
<dbReference type="Proteomes" id="UP000708208">
    <property type="component" value="Unassembled WGS sequence"/>
</dbReference>
<feature type="compositionally biased region" description="Low complexity" evidence="7">
    <location>
        <begin position="906"/>
        <end position="920"/>
    </location>
</feature>
<comment type="subcellular location">
    <subcellularLocation>
        <location evidence="1">Secreted</location>
    </subcellularLocation>
</comment>
<dbReference type="GO" id="GO:0005576">
    <property type="term" value="C:extracellular region"/>
    <property type="evidence" value="ECO:0007669"/>
    <property type="project" value="UniProtKB-SubCell"/>
</dbReference>
<dbReference type="Pfam" id="PF00089">
    <property type="entry name" value="Trypsin"/>
    <property type="match status" value="1"/>
</dbReference>
<evidence type="ECO:0000256" key="2">
    <source>
        <dbReference type="ARBA" id="ARBA00022525"/>
    </source>
</evidence>
<feature type="signal peptide" evidence="8">
    <location>
        <begin position="1"/>
        <end position="20"/>
    </location>
</feature>
<dbReference type="OrthoDB" id="5949700at2759"/>
<dbReference type="GO" id="GO:0004252">
    <property type="term" value="F:serine-type endopeptidase activity"/>
    <property type="evidence" value="ECO:0007669"/>
    <property type="project" value="InterPro"/>
</dbReference>
<evidence type="ECO:0000256" key="8">
    <source>
        <dbReference type="SAM" id="SignalP"/>
    </source>
</evidence>
<feature type="compositionally biased region" description="Gly residues" evidence="7">
    <location>
        <begin position="1053"/>
        <end position="1065"/>
    </location>
</feature>
<evidence type="ECO:0000256" key="3">
    <source>
        <dbReference type="ARBA" id="ARBA00023157"/>
    </source>
</evidence>
<feature type="region of interest" description="Disordered" evidence="7">
    <location>
        <begin position="1023"/>
        <end position="1088"/>
    </location>
</feature>
<dbReference type="InterPro" id="IPR001254">
    <property type="entry name" value="Trypsin_dom"/>
</dbReference>
<feature type="region of interest" description="Disordered" evidence="7">
    <location>
        <begin position="828"/>
        <end position="980"/>
    </location>
</feature>
<dbReference type="CDD" id="cd00190">
    <property type="entry name" value="Tryp_SPc"/>
    <property type="match status" value="1"/>
</dbReference>
<feature type="compositionally biased region" description="Low complexity" evidence="7">
    <location>
        <begin position="1066"/>
        <end position="1088"/>
    </location>
</feature>
<evidence type="ECO:0000256" key="6">
    <source>
        <dbReference type="ARBA" id="ARBA00076468"/>
    </source>
</evidence>
<organism evidence="10 11">
    <name type="scientific">Allacma fusca</name>
    <dbReference type="NCBI Taxonomy" id="39272"/>
    <lineage>
        <taxon>Eukaryota</taxon>
        <taxon>Metazoa</taxon>
        <taxon>Ecdysozoa</taxon>
        <taxon>Arthropoda</taxon>
        <taxon>Hexapoda</taxon>
        <taxon>Collembola</taxon>
        <taxon>Symphypleona</taxon>
        <taxon>Sminthuridae</taxon>
        <taxon>Allacma</taxon>
    </lineage>
</organism>
<feature type="compositionally biased region" description="Polar residues" evidence="7">
    <location>
        <begin position="836"/>
        <end position="849"/>
    </location>
</feature>
<gene>
    <name evidence="10" type="ORF">AFUS01_LOCUS33919</name>
</gene>
<feature type="compositionally biased region" description="Low complexity" evidence="7">
    <location>
        <begin position="1023"/>
        <end position="1052"/>
    </location>
</feature>
<dbReference type="PROSITE" id="PS00134">
    <property type="entry name" value="TRYPSIN_HIS"/>
    <property type="match status" value="1"/>
</dbReference>
<feature type="compositionally biased region" description="Polar residues" evidence="7">
    <location>
        <begin position="65"/>
        <end position="80"/>
    </location>
</feature>
<comment type="caution">
    <text evidence="10">The sequence shown here is derived from an EMBL/GenBank/DDBJ whole genome shotgun (WGS) entry which is preliminary data.</text>
</comment>
<dbReference type="SMART" id="SM00020">
    <property type="entry name" value="Tryp_SPc"/>
    <property type="match status" value="1"/>
</dbReference>
<feature type="domain" description="Peptidase S1" evidence="9">
    <location>
        <begin position="1122"/>
        <end position="1375"/>
    </location>
</feature>
<feature type="region of interest" description="Disordered" evidence="7">
    <location>
        <begin position="170"/>
        <end position="190"/>
    </location>
</feature>
<comment type="similarity">
    <text evidence="4">Belongs to the peptidase S1 family. CLIP subfamily.</text>
</comment>
<feature type="compositionally biased region" description="Polar residues" evidence="7">
    <location>
        <begin position="858"/>
        <end position="867"/>
    </location>
</feature>
<proteinExistence type="inferred from homology"/>
<accession>A0A8J2KZL3</accession>
<feature type="region of interest" description="Disordered" evidence="7">
    <location>
        <begin position="452"/>
        <end position="493"/>
    </location>
</feature>
<dbReference type="EMBL" id="CAJVCH010530377">
    <property type="protein sequence ID" value="CAG7823718.1"/>
    <property type="molecule type" value="Genomic_DNA"/>
</dbReference>
<name>A0A8J2KZL3_9HEXA</name>
<evidence type="ECO:0000256" key="1">
    <source>
        <dbReference type="ARBA" id="ARBA00004613"/>
    </source>
</evidence>
<feature type="region of interest" description="Disordered" evidence="7">
    <location>
        <begin position="223"/>
        <end position="258"/>
    </location>
</feature>
<dbReference type="InterPro" id="IPR051487">
    <property type="entry name" value="Ser/Thr_Proteases_Immune/Dev"/>
</dbReference>
<feature type="compositionally biased region" description="Polar residues" evidence="7">
    <location>
        <begin position="922"/>
        <end position="943"/>
    </location>
</feature>
<dbReference type="GO" id="GO:0006508">
    <property type="term" value="P:proteolysis"/>
    <property type="evidence" value="ECO:0007669"/>
    <property type="project" value="InterPro"/>
</dbReference>